<evidence type="ECO:0000313" key="1">
    <source>
        <dbReference type="EMBL" id="KAH7852724.1"/>
    </source>
</evidence>
<name>A0ACB7YHX0_9ERIC</name>
<reference evidence="1 2" key="1">
    <citation type="journal article" date="2021" name="Hortic Res">
        <title>High-quality reference genome and annotation aids understanding of berry development for evergreen blueberry (Vaccinium darrowii).</title>
        <authorList>
            <person name="Yu J."/>
            <person name="Hulse-Kemp A.M."/>
            <person name="Babiker E."/>
            <person name="Staton M."/>
        </authorList>
    </citation>
    <scope>NUCLEOTIDE SEQUENCE [LARGE SCALE GENOMIC DNA]</scope>
    <source>
        <strain evidence="2">cv. NJ 8807/NJ 8810</strain>
        <tissue evidence="1">Young leaf</tissue>
    </source>
</reference>
<organism evidence="1 2">
    <name type="scientific">Vaccinium darrowii</name>
    <dbReference type="NCBI Taxonomy" id="229202"/>
    <lineage>
        <taxon>Eukaryota</taxon>
        <taxon>Viridiplantae</taxon>
        <taxon>Streptophyta</taxon>
        <taxon>Embryophyta</taxon>
        <taxon>Tracheophyta</taxon>
        <taxon>Spermatophyta</taxon>
        <taxon>Magnoliopsida</taxon>
        <taxon>eudicotyledons</taxon>
        <taxon>Gunneridae</taxon>
        <taxon>Pentapetalae</taxon>
        <taxon>asterids</taxon>
        <taxon>Ericales</taxon>
        <taxon>Ericaceae</taxon>
        <taxon>Vaccinioideae</taxon>
        <taxon>Vaccinieae</taxon>
        <taxon>Vaccinium</taxon>
    </lineage>
</organism>
<keyword evidence="2" id="KW-1185">Reference proteome</keyword>
<dbReference type="EMBL" id="CM037158">
    <property type="protein sequence ID" value="KAH7852724.1"/>
    <property type="molecule type" value="Genomic_DNA"/>
</dbReference>
<proteinExistence type="predicted"/>
<sequence length="429" mass="49128">MGWPVVGETLKLYSQTPSVFFGDRHHRYGDIFKTHILGNPCVMLTCPEAARFVLVTGAHLFRPSYPRSKERLIGPWAVFYHDGGFHSKMRKLVHGSLSLDRVRTMVPAIEAIAVSTLDSCCNGSRAVNTYHEMKKFAFEVAVVSIFDELESNLKEKLRENYFTLDKGYNSFAVNLPGTSYRRALLARRRLGRILTEVVNRRREKKSEQKNLLSCLLRYRDKNGQILTDDQVVDNIIGVLFAAQDTTASVLTWVVKYIHDDSELRSNIKMEQKAIYESNDGGNRPLTWAQTRNMPYTHKFLMESLRMASIITHIFREAVEDIEYNGVLIPKGWKVLPLFWIIHHNPDFFMDPEKIDPSRFEVAPKPNTFVPFGNGVHSCPGNEIAKLEILIMVHHLVNKFRWEVVGPKNGVEYGPFAVPKKGLLTKFSKE</sequence>
<comment type="caution">
    <text evidence="1">The sequence shown here is derived from an EMBL/GenBank/DDBJ whole genome shotgun (WGS) entry which is preliminary data.</text>
</comment>
<accession>A0ACB7YHX0</accession>
<gene>
    <name evidence="1" type="ORF">Vadar_028374</name>
</gene>
<evidence type="ECO:0000313" key="2">
    <source>
        <dbReference type="Proteomes" id="UP000828048"/>
    </source>
</evidence>
<protein>
    <submittedName>
        <fullName evidence="1">Uncharacterized protein</fullName>
    </submittedName>
</protein>
<dbReference type="Proteomes" id="UP000828048">
    <property type="component" value="Chromosome 8"/>
</dbReference>